<dbReference type="OrthoDB" id="4509931at2759"/>
<accession>A0A5N7B5C9</accession>
<protein>
    <submittedName>
        <fullName evidence="1">Uncharacterized protein</fullName>
    </submittedName>
</protein>
<dbReference type="AlphaFoldDB" id="A0A5N7B5C9"/>
<proteinExistence type="predicted"/>
<reference evidence="1 2" key="1">
    <citation type="submission" date="2019-04" db="EMBL/GenBank/DDBJ databases">
        <title>Friends and foes A comparative genomics studyof 23 Aspergillus species from section Flavi.</title>
        <authorList>
            <consortium name="DOE Joint Genome Institute"/>
            <person name="Kjaerbolling I."/>
            <person name="Vesth T."/>
            <person name="Frisvad J.C."/>
            <person name="Nybo J.L."/>
            <person name="Theobald S."/>
            <person name="Kildgaard S."/>
            <person name="Isbrandt T."/>
            <person name="Kuo A."/>
            <person name="Sato A."/>
            <person name="Lyhne E.K."/>
            <person name="Kogle M.E."/>
            <person name="Wiebenga A."/>
            <person name="Kun R.S."/>
            <person name="Lubbers R.J."/>
            <person name="Makela M.R."/>
            <person name="Barry K."/>
            <person name="Chovatia M."/>
            <person name="Clum A."/>
            <person name="Daum C."/>
            <person name="Haridas S."/>
            <person name="He G."/>
            <person name="LaButti K."/>
            <person name="Lipzen A."/>
            <person name="Mondo S."/>
            <person name="Riley R."/>
            <person name="Salamov A."/>
            <person name="Simmons B.A."/>
            <person name="Magnuson J.K."/>
            <person name="Henrissat B."/>
            <person name="Mortensen U.H."/>
            <person name="Larsen T.O."/>
            <person name="Devries R.P."/>
            <person name="Grigoriev I.V."/>
            <person name="Machida M."/>
            <person name="Baker S.E."/>
            <person name="Andersen M.R."/>
        </authorList>
    </citation>
    <scope>NUCLEOTIDE SEQUENCE [LARGE SCALE GENOMIC DNA]</scope>
    <source>
        <strain evidence="1 2">IBT 29228</strain>
    </source>
</reference>
<name>A0A5N7B5C9_9EURO</name>
<gene>
    <name evidence="1" type="ORF">BDV26DRAFT_293865</name>
</gene>
<keyword evidence="2" id="KW-1185">Reference proteome</keyword>
<evidence type="ECO:0000313" key="1">
    <source>
        <dbReference type="EMBL" id="KAE8376736.1"/>
    </source>
</evidence>
<evidence type="ECO:0000313" key="2">
    <source>
        <dbReference type="Proteomes" id="UP000326198"/>
    </source>
</evidence>
<dbReference type="Proteomes" id="UP000326198">
    <property type="component" value="Unassembled WGS sequence"/>
</dbReference>
<dbReference type="EMBL" id="ML736235">
    <property type="protein sequence ID" value="KAE8376736.1"/>
    <property type="molecule type" value="Genomic_DNA"/>
</dbReference>
<sequence length="174" mass="20078">MRCTFFGNEEALMIKLVGTPHEHTAGMLTEVFLRLLADQGIRRPLLKSSEQEDWDARLWLTQTNGWTRLVLLVKIDKNKSHITFERWQSLPRPYQPGPQTRSHTLLIPQCVEKVITDFSQYPNVTILGAPMHLPIQLMFDDLSTLPPNVDPNQCIIIPEAEFWEIGMEFAHDSQ</sequence>
<organism evidence="1 2">
    <name type="scientific">Aspergillus bertholletiae</name>
    <dbReference type="NCBI Taxonomy" id="1226010"/>
    <lineage>
        <taxon>Eukaryota</taxon>
        <taxon>Fungi</taxon>
        <taxon>Dikarya</taxon>
        <taxon>Ascomycota</taxon>
        <taxon>Pezizomycotina</taxon>
        <taxon>Eurotiomycetes</taxon>
        <taxon>Eurotiomycetidae</taxon>
        <taxon>Eurotiales</taxon>
        <taxon>Aspergillaceae</taxon>
        <taxon>Aspergillus</taxon>
        <taxon>Aspergillus subgen. Circumdati</taxon>
    </lineage>
</organism>